<reference evidence="3 4" key="1">
    <citation type="submission" date="2022-06" db="EMBL/GenBank/DDBJ databases">
        <title>Genomic Encyclopedia of Archaeal and Bacterial Type Strains, Phase II (KMG-II): from individual species to whole genera.</title>
        <authorList>
            <person name="Goeker M."/>
        </authorList>
    </citation>
    <scope>NUCLEOTIDE SEQUENCE [LARGE SCALE GENOMIC DNA]</scope>
    <source>
        <strain evidence="3 4">DSM 40477</strain>
    </source>
</reference>
<sequence length="237" mass="25151">MTEDFAPAVGCASEKGPNRPRNADAHAHQTHKDHLAAVVVDGTGSTPEIAELAQQAATTAALTAAARTPLEGIVMAAQLGGEPDFCATPPSGAIVVAKAWSRRGWVIAWAGDCAAYGIGGSGRVARLTTPHTEGQRMRDRGEPEEAARKYDNVIYNSIFRSVHEGIPVVETAAPHVLLASDGLRLSEDEIAEIWGQHQTDLTTCAEQLLKAARECSQDDITVLIAEHPYPTTRTGRG</sequence>
<feature type="region of interest" description="Disordered" evidence="1">
    <location>
        <begin position="1"/>
        <end position="30"/>
    </location>
</feature>
<evidence type="ECO:0000256" key="1">
    <source>
        <dbReference type="SAM" id="MobiDB-lite"/>
    </source>
</evidence>
<dbReference type="InterPro" id="IPR001932">
    <property type="entry name" value="PPM-type_phosphatase-like_dom"/>
</dbReference>
<evidence type="ECO:0000313" key="3">
    <source>
        <dbReference type="EMBL" id="MCP2260950.1"/>
    </source>
</evidence>
<gene>
    <name evidence="3" type="ORF">LX15_004670</name>
</gene>
<name>A0ABT1HZK2_STRSD</name>
<dbReference type="Gene3D" id="3.60.40.10">
    <property type="entry name" value="PPM-type phosphatase domain"/>
    <property type="match status" value="1"/>
</dbReference>
<organism evidence="3 4">
    <name type="scientific">Streptoalloteichus tenebrarius (strain ATCC 17920 / DSM 40477 / JCM 4838 / CBS 697.72 / NBRC 16177 / NCIMB 11028 / NRRL B-12390 / A12253. 1 / ISP 5477)</name>
    <name type="common">Streptomyces tenebrarius</name>
    <dbReference type="NCBI Taxonomy" id="1933"/>
    <lineage>
        <taxon>Bacteria</taxon>
        <taxon>Bacillati</taxon>
        <taxon>Actinomycetota</taxon>
        <taxon>Actinomycetes</taxon>
        <taxon>Pseudonocardiales</taxon>
        <taxon>Pseudonocardiaceae</taxon>
        <taxon>Streptoalloteichus</taxon>
    </lineage>
</organism>
<dbReference type="SMART" id="SM00332">
    <property type="entry name" value="PP2Cc"/>
    <property type="match status" value="1"/>
</dbReference>
<comment type="caution">
    <text evidence="3">The sequence shown here is derived from an EMBL/GenBank/DDBJ whole genome shotgun (WGS) entry which is preliminary data.</text>
</comment>
<protein>
    <submittedName>
        <fullName evidence="3">Serine/threonine protein phosphatase PrpC</fullName>
    </submittedName>
</protein>
<feature type="domain" description="PPM-type phosphatase" evidence="2">
    <location>
        <begin position="1"/>
        <end position="225"/>
    </location>
</feature>
<dbReference type="InterPro" id="IPR036457">
    <property type="entry name" value="PPM-type-like_dom_sf"/>
</dbReference>
<evidence type="ECO:0000313" key="4">
    <source>
        <dbReference type="Proteomes" id="UP001205311"/>
    </source>
</evidence>
<dbReference type="EMBL" id="JAMTCP010000034">
    <property type="protein sequence ID" value="MCP2260950.1"/>
    <property type="molecule type" value="Genomic_DNA"/>
</dbReference>
<feature type="compositionally biased region" description="Basic and acidic residues" evidence="1">
    <location>
        <begin position="21"/>
        <end position="30"/>
    </location>
</feature>
<dbReference type="SUPFAM" id="SSF81606">
    <property type="entry name" value="PP2C-like"/>
    <property type="match status" value="1"/>
</dbReference>
<accession>A0ABT1HZK2</accession>
<dbReference type="RefSeq" id="WP_253671793.1">
    <property type="nucleotide sequence ID" value="NZ_JAMTCP010000034.1"/>
</dbReference>
<dbReference type="Proteomes" id="UP001205311">
    <property type="component" value="Unassembled WGS sequence"/>
</dbReference>
<proteinExistence type="predicted"/>
<evidence type="ECO:0000259" key="2">
    <source>
        <dbReference type="SMART" id="SM00332"/>
    </source>
</evidence>
<keyword evidence="4" id="KW-1185">Reference proteome</keyword>